<dbReference type="GO" id="GO:0016740">
    <property type="term" value="F:transferase activity"/>
    <property type="evidence" value="ECO:0007669"/>
    <property type="project" value="UniProtKB-KW"/>
</dbReference>
<sequence>MHRGAVEHDDWVKDCFRAATDWLKSTQNPDGGWGETGMSDTDPRLAGRGPSTASRTGWALMGLLAHLTADNESVRLGVVYLLRTQTLSDRNDEASWPESHYTGT</sequence>
<dbReference type="AlphaFoldDB" id="A0A5N6T292"/>
<proteinExistence type="predicted"/>
<dbReference type="Pfam" id="PF13243">
    <property type="entry name" value="SQHop_cyclase_C"/>
    <property type="match status" value="1"/>
</dbReference>
<evidence type="ECO:0000259" key="2">
    <source>
        <dbReference type="Pfam" id="PF13243"/>
    </source>
</evidence>
<dbReference type="EMBL" id="ML743561">
    <property type="protein sequence ID" value="KAE8140408.1"/>
    <property type="molecule type" value="Genomic_DNA"/>
</dbReference>
<dbReference type="InterPro" id="IPR008930">
    <property type="entry name" value="Terpenoid_cyclase/PrenylTrfase"/>
</dbReference>
<dbReference type="GeneID" id="43637996"/>
<keyword evidence="3" id="KW-0808">Transferase</keyword>
<protein>
    <submittedName>
        <fullName evidence="3">Terpenoid cyclases/protein prenyltransferase alpha-alpha toroid</fullName>
    </submittedName>
</protein>
<dbReference type="Gene3D" id="1.50.10.20">
    <property type="match status" value="1"/>
</dbReference>
<accession>A0A5N6T292</accession>
<evidence type="ECO:0000313" key="3">
    <source>
        <dbReference type="EMBL" id="KAE8140408.1"/>
    </source>
</evidence>
<reference evidence="3 4" key="1">
    <citation type="submission" date="2019-04" db="EMBL/GenBank/DDBJ databases">
        <title>Friends and foes A comparative genomics study of 23 Aspergillus species from section Flavi.</title>
        <authorList>
            <consortium name="DOE Joint Genome Institute"/>
            <person name="Kjaerbolling I."/>
            <person name="Vesth T."/>
            <person name="Frisvad J.C."/>
            <person name="Nybo J.L."/>
            <person name="Theobald S."/>
            <person name="Kildgaard S."/>
            <person name="Isbrandt T."/>
            <person name="Kuo A."/>
            <person name="Sato A."/>
            <person name="Lyhne E.K."/>
            <person name="Kogle M.E."/>
            <person name="Wiebenga A."/>
            <person name="Kun R.S."/>
            <person name="Lubbers R.J."/>
            <person name="Makela M.R."/>
            <person name="Barry K."/>
            <person name="Chovatia M."/>
            <person name="Clum A."/>
            <person name="Daum C."/>
            <person name="Haridas S."/>
            <person name="He G."/>
            <person name="LaButti K."/>
            <person name="Lipzen A."/>
            <person name="Mondo S."/>
            <person name="Riley R."/>
            <person name="Salamov A."/>
            <person name="Simmons B.A."/>
            <person name="Magnuson J.K."/>
            <person name="Henrissat B."/>
            <person name="Mortensen U.H."/>
            <person name="Larsen T.O."/>
            <person name="Devries R.P."/>
            <person name="Grigoriev I.V."/>
            <person name="Machida M."/>
            <person name="Baker S.E."/>
            <person name="Andersen M.R."/>
        </authorList>
    </citation>
    <scope>NUCLEOTIDE SEQUENCE [LARGE SCALE GENOMIC DNA]</scope>
    <source>
        <strain evidence="3 4">CBS 117625</strain>
    </source>
</reference>
<feature type="region of interest" description="Disordered" evidence="1">
    <location>
        <begin position="26"/>
        <end position="52"/>
    </location>
</feature>
<dbReference type="InterPro" id="IPR032696">
    <property type="entry name" value="SQ_cyclase_C"/>
</dbReference>
<dbReference type="SUPFAM" id="SSF48239">
    <property type="entry name" value="Terpenoid cyclases/Protein prenyltransferases"/>
    <property type="match status" value="1"/>
</dbReference>
<gene>
    <name evidence="3" type="ORF">BDV38DRAFT_239673</name>
</gene>
<keyword evidence="4" id="KW-1185">Reference proteome</keyword>
<feature type="domain" description="Squalene cyclase C-terminal" evidence="2">
    <location>
        <begin position="10"/>
        <end position="104"/>
    </location>
</feature>
<evidence type="ECO:0000313" key="4">
    <source>
        <dbReference type="Proteomes" id="UP000325672"/>
    </source>
</evidence>
<dbReference type="RefSeq" id="XP_031916471.1">
    <property type="nucleotide sequence ID" value="XM_032053786.1"/>
</dbReference>
<name>A0A5N6T292_ASPPS</name>
<organism evidence="3 4">
    <name type="scientific">Aspergillus pseudotamarii</name>
    <dbReference type="NCBI Taxonomy" id="132259"/>
    <lineage>
        <taxon>Eukaryota</taxon>
        <taxon>Fungi</taxon>
        <taxon>Dikarya</taxon>
        <taxon>Ascomycota</taxon>
        <taxon>Pezizomycotina</taxon>
        <taxon>Eurotiomycetes</taxon>
        <taxon>Eurotiomycetidae</taxon>
        <taxon>Eurotiales</taxon>
        <taxon>Aspergillaceae</taxon>
        <taxon>Aspergillus</taxon>
        <taxon>Aspergillus subgen. Circumdati</taxon>
    </lineage>
</organism>
<evidence type="ECO:0000256" key="1">
    <source>
        <dbReference type="SAM" id="MobiDB-lite"/>
    </source>
</evidence>
<dbReference type="Proteomes" id="UP000325672">
    <property type="component" value="Unassembled WGS sequence"/>
</dbReference>